<dbReference type="Gene3D" id="1.25.40.10">
    <property type="entry name" value="Tetratricopeptide repeat domain"/>
    <property type="match status" value="7"/>
</dbReference>
<proteinExistence type="predicted"/>
<dbReference type="AlphaFoldDB" id="A0A124SCR9"/>
<comment type="caution">
    <text evidence="3">The sequence shown here is derived from an EMBL/GenBank/DDBJ whole genome shotgun (WGS) entry which is preliminary data.</text>
</comment>
<feature type="repeat" description="PPR" evidence="2">
    <location>
        <begin position="137"/>
        <end position="171"/>
    </location>
</feature>
<dbReference type="Pfam" id="PF20431">
    <property type="entry name" value="E_motif"/>
    <property type="match status" value="1"/>
</dbReference>
<dbReference type="PANTHER" id="PTHR47926:SF487">
    <property type="entry name" value="REPEAT (TPR)-LIKE SUPERFAMILY PROTEIN, PUTATIVE-RELATED"/>
    <property type="match status" value="1"/>
</dbReference>
<dbReference type="FunFam" id="1.25.40.10:FF:000090">
    <property type="entry name" value="Pentatricopeptide repeat-containing protein, chloroplastic"/>
    <property type="match status" value="2"/>
</dbReference>
<dbReference type="Pfam" id="PF01535">
    <property type="entry name" value="PPR"/>
    <property type="match status" value="9"/>
</dbReference>
<dbReference type="STRING" id="59895.A0A124SCR9"/>
<dbReference type="EMBL" id="LEKV01004538">
    <property type="protein sequence ID" value="KVH94662.1"/>
    <property type="molecule type" value="Genomic_DNA"/>
</dbReference>
<dbReference type="InterPro" id="IPR046960">
    <property type="entry name" value="PPR_At4g14850-like_plant"/>
</dbReference>
<evidence type="ECO:0000256" key="2">
    <source>
        <dbReference type="PROSITE-ProRule" id="PRU00708"/>
    </source>
</evidence>
<feature type="repeat" description="PPR" evidence="2">
    <location>
        <begin position="818"/>
        <end position="852"/>
    </location>
</feature>
<feature type="repeat" description="PPR" evidence="2">
    <location>
        <begin position="238"/>
        <end position="272"/>
    </location>
</feature>
<dbReference type="GO" id="GO:0003729">
    <property type="term" value="F:mRNA binding"/>
    <property type="evidence" value="ECO:0007669"/>
    <property type="project" value="UniProtKB-ARBA"/>
</dbReference>
<dbReference type="Gramene" id="KVH94662">
    <property type="protein sequence ID" value="KVH94662"/>
    <property type="gene ID" value="Ccrd_003288"/>
</dbReference>
<accession>A0A124SCR9</accession>
<keyword evidence="4" id="KW-1185">Reference proteome</keyword>
<feature type="repeat" description="PPR" evidence="2">
    <location>
        <begin position="783"/>
        <end position="817"/>
    </location>
</feature>
<evidence type="ECO:0000313" key="3">
    <source>
        <dbReference type="EMBL" id="KVH94662.1"/>
    </source>
</evidence>
<dbReference type="OMA" id="ACMSSEN"/>
<feature type="repeat" description="PPR" evidence="2">
    <location>
        <begin position="441"/>
        <end position="475"/>
    </location>
</feature>
<gene>
    <name evidence="3" type="ORF">Ccrd_003288</name>
</gene>
<dbReference type="GO" id="GO:0009451">
    <property type="term" value="P:RNA modification"/>
    <property type="evidence" value="ECO:0007669"/>
    <property type="project" value="InterPro"/>
</dbReference>
<organism evidence="3 4">
    <name type="scientific">Cynara cardunculus var. scolymus</name>
    <name type="common">Globe artichoke</name>
    <name type="synonym">Cynara scolymus</name>
    <dbReference type="NCBI Taxonomy" id="59895"/>
    <lineage>
        <taxon>Eukaryota</taxon>
        <taxon>Viridiplantae</taxon>
        <taxon>Streptophyta</taxon>
        <taxon>Embryophyta</taxon>
        <taxon>Tracheophyta</taxon>
        <taxon>Spermatophyta</taxon>
        <taxon>Magnoliopsida</taxon>
        <taxon>eudicotyledons</taxon>
        <taxon>Gunneridae</taxon>
        <taxon>Pentapetalae</taxon>
        <taxon>asterids</taxon>
        <taxon>campanulids</taxon>
        <taxon>Asterales</taxon>
        <taxon>Asteraceae</taxon>
        <taxon>Carduoideae</taxon>
        <taxon>Cardueae</taxon>
        <taxon>Carduinae</taxon>
        <taxon>Cynara</taxon>
    </lineage>
</organism>
<feature type="repeat" description="PPR" evidence="2">
    <location>
        <begin position="106"/>
        <end position="136"/>
    </location>
</feature>
<feature type="repeat" description="PPR" evidence="2">
    <location>
        <begin position="682"/>
        <end position="716"/>
    </location>
</feature>
<feature type="repeat" description="PPR" evidence="2">
    <location>
        <begin position="340"/>
        <end position="374"/>
    </location>
</feature>
<dbReference type="NCBIfam" id="TIGR00756">
    <property type="entry name" value="PPR"/>
    <property type="match status" value="11"/>
</dbReference>
<dbReference type="InterPro" id="IPR046848">
    <property type="entry name" value="E_motif"/>
</dbReference>
<keyword evidence="1" id="KW-0677">Repeat</keyword>
<feature type="repeat" description="PPR" evidence="2">
    <location>
        <begin position="954"/>
        <end position="988"/>
    </location>
</feature>
<dbReference type="PANTHER" id="PTHR47926">
    <property type="entry name" value="PENTATRICOPEPTIDE REPEAT-CONTAINING PROTEIN"/>
    <property type="match status" value="1"/>
</dbReference>
<feature type="repeat" description="PPR" evidence="2">
    <location>
        <begin position="853"/>
        <end position="887"/>
    </location>
</feature>
<dbReference type="PROSITE" id="PS51375">
    <property type="entry name" value="PPR"/>
    <property type="match status" value="11"/>
</dbReference>
<dbReference type="Pfam" id="PF13041">
    <property type="entry name" value="PPR_2"/>
    <property type="match status" value="5"/>
</dbReference>
<sequence length="1133" mass="125947">MQIVLKHQIRSTHCLFSRVLSTLLNPHSFLDINFSLSNVSIIDNPKENQLNANAFDLLVQLQHGSHGSVGSSYVLNRLVSSCANSRSLLLGIQIHSFVFRMGFCSHVYINTALVDMYCKCGKISGAHKLFDEMPQRNVITWNSLLSGYLHTHHVDLLVDLFTGMLRLGIYPTHSTVATVLVGCSQLDALELGEQVHGLGTKSGFLSNVVVGTALLEMYWKCSDVDDSRKIFDNMPDKNAVSWTSMITGYAQNQQADKAMYMIREMLSMGHKAESVTYNYLLSSFCNPEDMVHCEQIHCRVIREGLESDLHLAVTLVTVYSQCGSNFEDFYKICSTVPIKNQISCNAIVAGFSNLGSGEKALSCFSEMRQAGIDIDFFTVASILKVTGVIAGLEEGSQVHALIIKSAYDSNIYIQNGLISMYARCGKIHEAKGMFSSMVEHDTISWNSLLSGYAQHGYGREAVEAFEQMTKTMVKPDLTTYLIMLSACSHVGWLDKGIKYFGLMRNDSSLEPPKLEHYGCIVDLYARAGYLFEAETFFNSMPIEAGPSIYKALLSACRVHGNKEIALRISRKFVDRFPDDPATYVQLSNILATNGYWDDSAGAHDLMIGRGIKKKADSNGYVKIIENYARNRSLESGKRLHAHLIINGLARSTYVASKLLAFYTQCRQTCDARKLFDEIPQRHTRRWIVLIGAYARHGFHQEAMAVFCEMQREGLEPNRFLVPSVLKACGHLLDAQTGEKLHAVVVKQEFESDAFVNSGLIDMYSKCGKIEKARRVFDLMVGMDLVAMNTMVAGYVQHGFVNDAVVLVEKTRSMGLVPNLVTWNTLIAGFSQANDDSNVAKLFQLMQEAGIDPDVVSWTSLISGYVHNFRNREAFDSFKKMLCTGMHPTSATISSLLPACAILADSTRGKQIHGYSVVIGVEKDVFVRSALIDMYAKCGFIYEAKTLFKNTPKRTTITWNSMIFGFANHGHCIDAIALFNQMVDGKDKLDHLTFTAVLTACSQSGMIDLGKNLFLIMQQKFKIRPRLEHYACMVHLLGREGKLAEAHDLIQEMPIEPDVFVWGALLGASKLHGNVGLAKIAAKHVAELEPESAGSSLLLSNLYADAGSWGCSARTPYKVDNAMSMQEVETRFRI</sequence>
<dbReference type="InterPro" id="IPR011990">
    <property type="entry name" value="TPR-like_helical_dom_sf"/>
</dbReference>
<dbReference type="InterPro" id="IPR002885">
    <property type="entry name" value="PPR_rpt"/>
</dbReference>
<name>A0A124SCR9_CYNCS</name>
<dbReference type="FunFam" id="1.25.40.10:FF:000344">
    <property type="entry name" value="Pentatricopeptide repeat-containing protein"/>
    <property type="match status" value="1"/>
</dbReference>
<dbReference type="SUPFAM" id="SSF48452">
    <property type="entry name" value="TPR-like"/>
    <property type="match status" value="1"/>
</dbReference>
<evidence type="ECO:0000256" key="1">
    <source>
        <dbReference type="ARBA" id="ARBA00022737"/>
    </source>
</evidence>
<evidence type="ECO:0000313" key="4">
    <source>
        <dbReference type="Proteomes" id="UP000243975"/>
    </source>
</evidence>
<dbReference type="Proteomes" id="UP000243975">
    <property type="component" value="Unassembled WGS sequence"/>
</dbReference>
<reference evidence="3 4" key="1">
    <citation type="journal article" date="2016" name="Sci. Rep.">
        <title>The genome sequence of the outbreeding globe artichoke constructed de novo incorporating a phase-aware low-pass sequencing strategy of F1 progeny.</title>
        <authorList>
            <person name="Scaglione D."/>
            <person name="Reyes-Chin-Wo S."/>
            <person name="Acquadro A."/>
            <person name="Froenicke L."/>
            <person name="Portis E."/>
            <person name="Beitel C."/>
            <person name="Tirone M."/>
            <person name="Mauro R."/>
            <person name="Lo Monaco A."/>
            <person name="Mauromicale G."/>
            <person name="Faccioli P."/>
            <person name="Cattivelli L."/>
            <person name="Rieseberg L."/>
            <person name="Michelmore R."/>
            <person name="Lanteri S."/>
        </authorList>
    </citation>
    <scope>NUCLEOTIDE SEQUENCE [LARGE SCALE GENOMIC DNA]</scope>
    <source>
        <strain evidence="3">2C</strain>
    </source>
</reference>
<dbReference type="FunFam" id="1.25.40.10:FF:000073">
    <property type="entry name" value="Pentatricopeptide repeat-containing protein chloroplastic"/>
    <property type="match status" value="1"/>
</dbReference>
<protein>
    <submittedName>
        <fullName evidence="3">Pentatricopeptide repeat-containing protein</fullName>
    </submittedName>
</protein>
<dbReference type="FunFam" id="1.25.40.10:FF:001383">
    <property type="entry name" value="Pentatricopeptide repeat-containing protein mitochondrial"/>
    <property type="match status" value="1"/>
</dbReference>
<feature type="repeat" description="PPR" evidence="2">
    <location>
        <begin position="410"/>
        <end position="440"/>
    </location>
</feature>